<name>A0A0M6WQH6_9FIRM</name>
<evidence type="ECO:0000256" key="2">
    <source>
        <dbReference type="ARBA" id="ARBA00023015"/>
    </source>
</evidence>
<sequence>MTLQQLHQVITIAESRSMNEASRKLFVSQPNLSAVVRELEEEAGITIFIRSNRGIVLTPEGEEFIGYAKQVVEQYHLLESRYISSASKKKFSVSMQHYTFAVKAFVEVVKAVGMEEYEFAVHETQTNQVIENVRNMKSELGILFLSKFNEAVLQKLFRENDVIFEELFTCDTYVYLWKGHPLAQRDVISMKELQEYPCLVFEQGKNNSFYFAEEMKSTYEYKKMIHADDRATMLNLMVGLNGYTLCSGIICEELNGNDYAAVPLAESEKMRIGYIRHKGIKVSPIGELYVDILKKSGKPL</sequence>
<dbReference type="PANTHER" id="PTHR30346:SF0">
    <property type="entry name" value="HCA OPERON TRANSCRIPTIONAL ACTIVATOR HCAR"/>
    <property type="match status" value="1"/>
</dbReference>
<dbReference type="FunFam" id="1.10.10.10:FF:000001">
    <property type="entry name" value="LysR family transcriptional regulator"/>
    <property type="match status" value="1"/>
</dbReference>
<evidence type="ECO:0000313" key="6">
    <source>
        <dbReference type="EMBL" id="CRL39792.1"/>
    </source>
</evidence>
<dbReference type="STRING" id="301302.ERS852420_03477"/>
<dbReference type="InterPro" id="IPR000847">
    <property type="entry name" value="LysR_HTH_N"/>
</dbReference>
<proteinExistence type="inferred from homology"/>
<dbReference type="SUPFAM" id="SSF53850">
    <property type="entry name" value="Periplasmic binding protein-like II"/>
    <property type="match status" value="1"/>
</dbReference>
<dbReference type="EMBL" id="CVRR01000028">
    <property type="protein sequence ID" value="CRL39792.1"/>
    <property type="molecule type" value="Genomic_DNA"/>
</dbReference>
<dbReference type="Pfam" id="PF00126">
    <property type="entry name" value="HTH_1"/>
    <property type="match status" value="1"/>
</dbReference>
<keyword evidence="4" id="KW-0804">Transcription</keyword>
<dbReference type="OrthoDB" id="9803714at2"/>
<evidence type="ECO:0000313" key="7">
    <source>
        <dbReference type="Proteomes" id="UP000049979"/>
    </source>
</evidence>
<dbReference type="SUPFAM" id="SSF46785">
    <property type="entry name" value="Winged helix' DNA-binding domain"/>
    <property type="match status" value="1"/>
</dbReference>
<evidence type="ECO:0000259" key="5">
    <source>
        <dbReference type="PROSITE" id="PS50931"/>
    </source>
</evidence>
<accession>A0A0M6WQH6</accession>
<reference evidence="7" key="1">
    <citation type="submission" date="2015-05" db="EMBL/GenBank/DDBJ databases">
        <authorList>
            <consortium name="Pathogen Informatics"/>
        </authorList>
    </citation>
    <scope>NUCLEOTIDE SEQUENCE [LARGE SCALE GENOMIC DNA]</scope>
    <source>
        <strain evidence="7">M72</strain>
    </source>
</reference>
<dbReference type="PROSITE" id="PS50931">
    <property type="entry name" value="HTH_LYSR"/>
    <property type="match status" value="1"/>
</dbReference>
<dbReference type="GO" id="GO:0003677">
    <property type="term" value="F:DNA binding"/>
    <property type="evidence" value="ECO:0007669"/>
    <property type="project" value="UniProtKB-KW"/>
</dbReference>
<dbReference type="InterPro" id="IPR036388">
    <property type="entry name" value="WH-like_DNA-bd_sf"/>
</dbReference>
<evidence type="ECO:0000256" key="4">
    <source>
        <dbReference type="ARBA" id="ARBA00023163"/>
    </source>
</evidence>
<dbReference type="Proteomes" id="UP000049979">
    <property type="component" value="Unassembled WGS sequence"/>
</dbReference>
<gene>
    <name evidence="6" type="ORF">M72_30531</name>
</gene>
<evidence type="ECO:0000256" key="1">
    <source>
        <dbReference type="ARBA" id="ARBA00009437"/>
    </source>
</evidence>
<dbReference type="Gene3D" id="1.10.10.10">
    <property type="entry name" value="Winged helix-like DNA-binding domain superfamily/Winged helix DNA-binding domain"/>
    <property type="match status" value="1"/>
</dbReference>
<dbReference type="CDD" id="cd05466">
    <property type="entry name" value="PBP2_LTTR_substrate"/>
    <property type="match status" value="1"/>
</dbReference>
<dbReference type="InterPro" id="IPR005119">
    <property type="entry name" value="LysR_subst-bd"/>
</dbReference>
<dbReference type="GO" id="GO:0003700">
    <property type="term" value="F:DNA-binding transcription factor activity"/>
    <property type="evidence" value="ECO:0007669"/>
    <property type="project" value="InterPro"/>
</dbReference>
<dbReference type="AlphaFoldDB" id="A0A0M6WQH6"/>
<dbReference type="Gene3D" id="3.40.190.10">
    <property type="entry name" value="Periplasmic binding protein-like II"/>
    <property type="match status" value="2"/>
</dbReference>
<keyword evidence="3" id="KW-0238">DNA-binding</keyword>
<dbReference type="RefSeq" id="WP_055068111.1">
    <property type="nucleotide sequence ID" value="NZ_CP173697.1"/>
</dbReference>
<dbReference type="GO" id="GO:0032993">
    <property type="term" value="C:protein-DNA complex"/>
    <property type="evidence" value="ECO:0007669"/>
    <property type="project" value="TreeGrafter"/>
</dbReference>
<dbReference type="InterPro" id="IPR036390">
    <property type="entry name" value="WH_DNA-bd_sf"/>
</dbReference>
<keyword evidence="7" id="KW-1185">Reference proteome</keyword>
<evidence type="ECO:0000256" key="3">
    <source>
        <dbReference type="ARBA" id="ARBA00023125"/>
    </source>
</evidence>
<dbReference type="PRINTS" id="PR00039">
    <property type="entry name" value="HTHLYSR"/>
</dbReference>
<comment type="similarity">
    <text evidence="1">Belongs to the LysR transcriptional regulatory family.</text>
</comment>
<keyword evidence="2" id="KW-0805">Transcription regulation</keyword>
<feature type="domain" description="HTH lysR-type" evidence="5">
    <location>
        <begin position="1"/>
        <end position="58"/>
    </location>
</feature>
<dbReference type="PANTHER" id="PTHR30346">
    <property type="entry name" value="TRANSCRIPTIONAL DUAL REGULATOR HCAR-RELATED"/>
    <property type="match status" value="1"/>
</dbReference>
<protein>
    <submittedName>
        <fullName evidence="6">MarR family transcriptional regulator</fullName>
    </submittedName>
</protein>
<dbReference type="Pfam" id="PF03466">
    <property type="entry name" value="LysR_substrate"/>
    <property type="match status" value="1"/>
</dbReference>
<organism evidence="6 7">
    <name type="scientific">Roseburia faecis</name>
    <dbReference type="NCBI Taxonomy" id="301302"/>
    <lineage>
        <taxon>Bacteria</taxon>
        <taxon>Bacillati</taxon>
        <taxon>Bacillota</taxon>
        <taxon>Clostridia</taxon>
        <taxon>Lachnospirales</taxon>
        <taxon>Lachnospiraceae</taxon>
        <taxon>Roseburia</taxon>
    </lineage>
</organism>